<dbReference type="Gene3D" id="1.10.10.60">
    <property type="entry name" value="Homeodomain-like"/>
    <property type="match status" value="1"/>
</dbReference>
<dbReference type="InterPro" id="IPR011051">
    <property type="entry name" value="RmlC_Cupin_sf"/>
</dbReference>
<dbReference type="CDD" id="cd06999">
    <property type="entry name" value="cupin_HpaA-like_N"/>
    <property type="match status" value="1"/>
</dbReference>
<dbReference type="SUPFAM" id="SSF46689">
    <property type="entry name" value="Homeodomain-like"/>
    <property type="match status" value="1"/>
</dbReference>
<comment type="caution">
    <text evidence="5">The sequence shown here is derived from an EMBL/GenBank/DDBJ whole genome shotgun (WGS) entry which is preliminary data.</text>
</comment>
<dbReference type="InterPro" id="IPR018060">
    <property type="entry name" value="HTH_AraC"/>
</dbReference>
<dbReference type="PANTHER" id="PTHR43280">
    <property type="entry name" value="ARAC-FAMILY TRANSCRIPTIONAL REGULATOR"/>
    <property type="match status" value="1"/>
</dbReference>
<dbReference type="SMART" id="SM00342">
    <property type="entry name" value="HTH_ARAC"/>
    <property type="match status" value="1"/>
</dbReference>
<evidence type="ECO:0000313" key="6">
    <source>
        <dbReference type="Proteomes" id="UP001152651"/>
    </source>
</evidence>
<keyword evidence="3" id="KW-0804">Transcription</keyword>
<dbReference type="InterPro" id="IPR013096">
    <property type="entry name" value="Cupin_2"/>
</dbReference>
<keyword evidence="1" id="KW-0805">Transcription regulation</keyword>
<dbReference type="InterPro" id="IPR009057">
    <property type="entry name" value="Homeodomain-like_sf"/>
</dbReference>
<keyword evidence="2" id="KW-0238">DNA-binding</keyword>
<evidence type="ECO:0000256" key="3">
    <source>
        <dbReference type="ARBA" id="ARBA00023163"/>
    </source>
</evidence>
<sequence length="316" mass="35372">MLIDWPRRRALPNYALYGAEPGQSSLDMVHYERIPSRASRFGFDIEPHFHDVLIQTLYVTRGSGEATIDGEVWAFNAPCLVVVPARAVHGFRFSDDVDGHVITTAQSAIESVALTAAPDLLDFVRTPAMLTVDTAHRRGVRLETLFDAIGREAENSERWQYTAGLALTIALFVQIARLSEKAELAGNPARAALVARIERFRALLDERCRQRQPVAHYAAAMGISTGQLTRICREAFGISAIEAIDRRAVHEARRLLVYSSFSVKQISAELGFRDEAYFGRFFRKQTGLRPTEYRLREQGRLSQRKPASIKKAGLAD</sequence>
<organism evidence="5 6">
    <name type="scientific">Pseudocitrobacter vendiensis</name>
    <dbReference type="NCBI Taxonomy" id="2488306"/>
    <lineage>
        <taxon>Bacteria</taxon>
        <taxon>Pseudomonadati</taxon>
        <taxon>Pseudomonadota</taxon>
        <taxon>Gammaproteobacteria</taxon>
        <taxon>Enterobacterales</taxon>
        <taxon>Enterobacteriaceae</taxon>
        <taxon>Pseudocitrobacter</taxon>
    </lineage>
</organism>
<dbReference type="PROSITE" id="PS01124">
    <property type="entry name" value="HTH_ARAC_FAMILY_2"/>
    <property type="match status" value="1"/>
</dbReference>
<dbReference type="Proteomes" id="UP001152651">
    <property type="component" value="Unassembled WGS sequence"/>
</dbReference>
<reference evidence="5" key="1">
    <citation type="submission" date="2022-05" db="EMBL/GenBank/DDBJ databases">
        <authorList>
            <person name="Blom J."/>
        </authorList>
    </citation>
    <scope>NUCLEOTIDE SEQUENCE</scope>
    <source>
        <strain evidence="5">Type strain: CPO20170097</strain>
    </source>
</reference>
<evidence type="ECO:0000313" key="5">
    <source>
        <dbReference type="EMBL" id="CAH6661321.1"/>
    </source>
</evidence>
<gene>
    <name evidence="5" type="ORF">FBBNIHIM_19625</name>
</gene>
<feature type="domain" description="HTH araC/xylS-type" evidence="4">
    <location>
        <begin position="198"/>
        <end position="296"/>
    </location>
</feature>
<dbReference type="EMBL" id="CALSBS010000022">
    <property type="protein sequence ID" value="CAH6661321.1"/>
    <property type="molecule type" value="Genomic_DNA"/>
</dbReference>
<dbReference type="Pfam" id="PF07883">
    <property type="entry name" value="Cupin_2"/>
    <property type="match status" value="1"/>
</dbReference>
<proteinExistence type="predicted"/>
<dbReference type="PRINTS" id="PR00032">
    <property type="entry name" value="HTHARAC"/>
</dbReference>
<dbReference type="RefSeq" id="WP_149462052.1">
    <property type="nucleotide sequence ID" value="NZ_CALSBS010000022.1"/>
</dbReference>
<keyword evidence="6" id="KW-1185">Reference proteome</keyword>
<evidence type="ECO:0000256" key="2">
    <source>
        <dbReference type="ARBA" id="ARBA00023125"/>
    </source>
</evidence>
<evidence type="ECO:0000256" key="1">
    <source>
        <dbReference type="ARBA" id="ARBA00023015"/>
    </source>
</evidence>
<evidence type="ECO:0000259" key="4">
    <source>
        <dbReference type="PROSITE" id="PS01124"/>
    </source>
</evidence>
<dbReference type="InterPro" id="IPR047264">
    <property type="entry name" value="Cupin_HpaA-like_N"/>
</dbReference>
<accession>A0ABN8TFL5</accession>
<dbReference type="Gene3D" id="2.60.120.10">
    <property type="entry name" value="Jelly Rolls"/>
    <property type="match status" value="1"/>
</dbReference>
<dbReference type="SUPFAM" id="SSF51182">
    <property type="entry name" value="RmlC-like cupins"/>
    <property type="match status" value="1"/>
</dbReference>
<dbReference type="InterPro" id="IPR014710">
    <property type="entry name" value="RmlC-like_jellyroll"/>
</dbReference>
<dbReference type="Pfam" id="PF12833">
    <property type="entry name" value="HTH_18"/>
    <property type="match status" value="1"/>
</dbReference>
<dbReference type="InterPro" id="IPR020449">
    <property type="entry name" value="Tscrpt_reg_AraC-type_HTH"/>
</dbReference>
<name>A0ABN8TFL5_9ENTR</name>
<dbReference type="PANTHER" id="PTHR43280:SF32">
    <property type="entry name" value="TRANSCRIPTIONAL REGULATORY PROTEIN"/>
    <property type="match status" value="1"/>
</dbReference>
<protein>
    <submittedName>
        <fullName evidence="5">AraC family transcriptional activator of pobA</fullName>
    </submittedName>
</protein>